<organism evidence="2 3">
    <name type="scientific">Limosa lapponica baueri</name>
    <dbReference type="NCBI Taxonomy" id="1758121"/>
    <lineage>
        <taxon>Eukaryota</taxon>
        <taxon>Metazoa</taxon>
        <taxon>Chordata</taxon>
        <taxon>Craniata</taxon>
        <taxon>Vertebrata</taxon>
        <taxon>Euteleostomi</taxon>
        <taxon>Archelosauria</taxon>
        <taxon>Archosauria</taxon>
        <taxon>Dinosauria</taxon>
        <taxon>Saurischia</taxon>
        <taxon>Theropoda</taxon>
        <taxon>Coelurosauria</taxon>
        <taxon>Aves</taxon>
        <taxon>Neognathae</taxon>
        <taxon>Neoaves</taxon>
        <taxon>Charadriiformes</taxon>
        <taxon>Scolopacidae</taxon>
        <taxon>Limosa</taxon>
    </lineage>
</organism>
<dbReference type="EMBL" id="KZ505855">
    <property type="protein sequence ID" value="PKU44016.1"/>
    <property type="molecule type" value="Genomic_DNA"/>
</dbReference>
<evidence type="ECO:0000313" key="2">
    <source>
        <dbReference type="EMBL" id="PKU44016.1"/>
    </source>
</evidence>
<evidence type="ECO:0000256" key="1">
    <source>
        <dbReference type="SAM" id="MobiDB-lite"/>
    </source>
</evidence>
<evidence type="ECO:0000313" key="3">
    <source>
        <dbReference type="Proteomes" id="UP000233556"/>
    </source>
</evidence>
<feature type="region of interest" description="Disordered" evidence="1">
    <location>
        <begin position="1"/>
        <end position="25"/>
    </location>
</feature>
<accession>A0A2I0UD86</accession>
<proteinExistence type="predicted"/>
<sequence>MQGPSRISERDQERPNNNGRLKRGVQIHSPGETGCSWLAHGRTLRCVKNWLDDWAQRVVVNGVKSSWWPVISGVPQGSVLEPLLFNVFINGLDESIKCALSKSADGTKLGRDVDLLDGRMGLQRDLDRLD</sequence>
<dbReference type="PANTHER" id="PTHR33332">
    <property type="entry name" value="REVERSE TRANSCRIPTASE DOMAIN-CONTAINING PROTEIN"/>
    <property type="match status" value="1"/>
</dbReference>
<keyword evidence="3" id="KW-1185">Reference proteome</keyword>
<reference evidence="3" key="1">
    <citation type="submission" date="2017-11" db="EMBL/GenBank/DDBJ databases">
        <authorList>
            <person name="Lima N.C."/>
            <person name="Parody-Merino A.M."/>
            <person name="Battley P.F."/>
            <person name="Fidler A.E."/>
            <person name="Prosdocimi F."/>
        </authorList>
    </citation>
    <scope>NUCLEOTIDE SEQUENCE [LARGE SCALE GENOMIC DNA]</scope>
</reference>
<gene>
    <name evidence="2" type="ORF">llap_5664</name>
</gene>
<reference evidence="3" key="2">
    <citation type="submission" date="2017-12" db="EMBL/GenBank/DDBJ databases">
        <title>Genome sequence of the Bar-tailed Godwit (Limosa lapponica baueri).</title>
        <authorList>
            <person name="Lima N.C.B."/>
            <person name="Parody-Merino A.M."/>
            <person name="Battley P.F."/>
            <person name="Fidler A.E."/>
            <person name="Prosdocimi F."/>
        </authorList>
    </citation>
    <scope>NUCLEOTIDE SEQUENCE [LARGE SCALE GENOMIC DNA]</scope>
</reference>
<dbReference type="Proteomes" id="UP000233556">
    <property type="component" value="Unassembled WGS sequence"/>
</dbReference>
<protein>
    <submittedName>
        <fullName evidence="2">Uncharacterized protein</fullName>
    </submittedName>
</protein>
<dbReference type="OrthoDB" id="9400807at2759"/>
<dbReference type="AlphaFoldDB" id="A0A2I0UD86"/>
<name>A0A2I0UD86_LIMLA</name>